<evidence type="ECO:0000256" key="4">
    <source>
        <dbReference type="SAM" id="Coils"/>
    </source>
</evidence>
<evidence type="ECO:0000256" key="3">
    <source>
        <dbReference type="ARBA" id="ARBA00022833"/>
    </source>
</evidence>
<feature type="coiled-coil region" evidence="4">
    <location>
        <begin position="133"/>
        <end position="160"/>
    </location>
</feature>
<dbReference type="HOGENOM" id="CLU_042959_0_0_1"/>
<dbReference type="EMBL" id="GL380319">
    <property type="protein sequence ID" value="EGT53090.1"/>
    <property type="molecule type" value="Genomic_DNA"/>
</dbReference>
<organism evidence="7">
    <name type="scientific">Caenorhabditis brenneri</name>
    <name type="common">Nematode worm</name>
    <dbReference type="NCBI Taxonomy" id="135651"/>
    <lineage>
        <taxon>Eukaryota</taxon>
        <taxon>Metazoa</taxon>
        <taxon>Ecdysozoa</taxon>
        <taxon>Nematoda</taxon>
        <taxon>Chromadorea</taxon>
        <taxon>Rhabditida</taxon>
        <taxon>Rhabditina</taxon>
        <taxon>Rhabditomorpha</taxon>
        <taxon>Rhabditoidea</taxon>
        <taxon>Rhabditidae</taxon>
        <taxon>Peloderinae</taxon>
        <taxon>Caenorhabditis</taxon>
    </lineage>
</organism>
<dbReference type="InParanoid" id="G0PEK6"/>
<evidence type="ECO:0000313" key="7">
    <source>
        <dbReference type="Proteomes" id="UP000008068"/>
    </source>
</evidence>
<proteinExistence type="predicted"/>
<feature type="compositionally biased region" description="Polar residues" evidence="5">
    <location>
        <begin position="1"/>
        <end position="14"/>
    </location>
</feature>
<dbReference type="eggNOG" id="ENOG502S1VC">
    <property type="taxonomic scope" value="Eukaryota"/>
</dbReference>
<evidence type="ECO:0008006" key="8">
    <source>
        <dbReference type="Google" id="ProtNLM"/>
    </source>
</evidence>
<dbReference type="InterPro" id="IPR017907">
    <property type="entry name" value="Znf_RING_CS"/>
</dbReference>
<feature type="region of interest" description="Disordered" evidence="5">
    <location>
        <begin position="444"/>
        <end position="482"/>
    </location>
</feature>
<sequence length="495" mass="54668">MSAPKRSQTQSLHNSPLPKRRGGEPLDESSRRIISILKNCSQKQRIYISCIERFLGSLKPRFQRLRPHLQYHMKELNDALQRIPANTRDDSEMETLPKLRKTDLDDIEWPEMIHNWTPYSIYWNTGVEEADECLKLNEEIQILEEKLEKARLDYGEVQTRKHNIKLYDEVIYPMLFQGSCGHTVCATCMAQFKAPQPPYHWKCHECRAPSDKVLTNWALMQLIKEIPGQPLREIVNSPQAVPIVPAPWRLEQRHDAVQPPVAAAPVAAAPVVPAPVAPAPVAPAPVAPAPVAAAPVAAAPVAPAPVAPAQVAPAPVAPAPVVRRLQQRAPIVPNRMQRAPLAPAPAIRHVLPPIAQAGMPLPPRAWAPAPAPRAWAPPNAWAPVPVLWHPVQVPQMFPAPWAPLPAPMVPQLAPDAFAAPQNPHVGHLDRDEDDELADIVQEAPEAPAAPAPDPEAAPEARQEPMDDEDVGFLEIGQPNIRPEQIEEEIEYIVLD</sequence>
<keyword evidence="2" id="KW-0863">Zinc-finger</keyword>
<evidence type="ECO:0000313" key="6">
    <source>
        <dbReference type="EMBL" id="EGT53090.1"/>
    </source>
</evidence>
<evidence type="ECO:0000256" key="5">
    <source>
        <dbReference type="SAM" id="MobiDB-lite"/>
    </source>
</evidence>
<keyword evidence="7" id="KW-1185">Reference proteome</keyword>
<accession>G0PEK6</accession>
<dbReference type="Proteomes" id="UP000008068">
    <property type="component" value="Unassembled WGS sequence"/>
</dbReference>
<evidence type="ECO:0000256" key="2">
    <source>
        <dbReference type="ARBA" id="ARBA00022771"/>
    </source>
</evidence>
<keyword evidence="3" id="KW-0862">Zinc</keyword>
<reference evidence="7" key="1">
    <citation type="submission" date="2011-07" db="EMBL/GenBank/DDBJ databases">
        <authorList>
            <consortium name="Caenorhabditis brenneri Sequencing and Analysis Consortium"/>
            <person name="Wilson R.K."/>
        </authorList>
    </citation>
    <scope>NUCLEOTIDE SEQUENCE [LARGE SCALE GENOMIC DNA]</scope>
    <source>
        <strain evidence="7">PB2801</strain>
    </source>
</reference>
<name>G0PEK6_CAEBE</name>
<keyword evidence="1" id="KW-0479">Metal-binding</keyword>
<gene>
    <name evidence="6" type="ORF">CAEBREN_06004</name>
</gene>
<protein>
    <recommendedName>
        <fullName evidence="8">RING-type domain-containing protein</fullName>
    </recommendedName>
</protein>
<dbReference type="GO" id="GO:0008270">
    <property type="term" value="F:zinc ion binding"/>
    <property type="evidence" value="ECO:0007669"/>
    <property type="project" value="UniProtKB-KW"/>
</dbReference>
<dbReference type="PROSITE" id="PS00518">
    <property type="entry name" value="ZF_RING_1"/>
    <property type="match status" value="1"/>
</dbReference>
<feature type="region of interest" description="Disordered" evidence="5">
    <location>
        <begin position="1"/>
        <end position="27"/>
    </location>
</feature>
<keyword evidence="4" id="KW-0175">Coiled coil</keyword>
<dbReference type="AlphaFoldDB" id="G0PEK6"/>
<evidence type="ECO:0000256" key="1">
    <source>
        <dbReference type="ARBA" id="ARBA00022723"/>
    </source>
</evidence>
<dbReference type="STRING" id="135651.G0PEK6"/>